<reference evidence="1 2" key="1">
    <citation type="journal article" date="2018" name="Nat. Ecol. Evol.">
        <title>Pezizomycetes genomes reveal the molecular basis of ectomycorrhizal truffle lifestyle.</title>
        <authorList>
            <person name="Murat C."/>
            <person name="Payen T."/>
            <person name="Noel B."/>
            <person name="Kuo A."/>
            <person name="Morin E."/>
            <person name="Chen J."/>
            <person name="Kohler A."/>
            <person name="Krizsan K."/>
            <person name="Balestrini R."/>
            <person name="Da Silva C."/>
            <person name="Montanini B."/>
            <person name="Hainaut M."/>
            <person name="Levati E."/>
            <person name="Barry K.W."/>
            <person name="Belfiori B."/>
            <person name="Cichocki N."/>
            <person name="Clum A."/>
            <person name="Dockter R.B."/>
            <person name="Fauchery L."/>
            <person name="Guy J."/>
            <person name="Iotti M."/>
            <person name="Le Tacon F."/>
            <person name="Lindquist E.A."/>
            <person name="Lipzen A."/>
            <person name="Malagnac F."/>
            <person name="Mello A."/>
            <person name="Molinier V."/>
            <person name="Miyauchi S."/>
            <person name="Poulain J."/>
            <person name="Riccioni C."/>
            <person name="Rubini A."/>
            <person name="Sitrit Y."/>
            <person name="Splivallo R."/>
            <person name="Traeger S."/>
            <person name="Wang M."/>
            <person name="Zifcakova L."/>
            <person name="Wipf D."/>
            <person name="Zambonelli A."/>
            <person name="Paolocci F."/>
            <person name="Nowrousian M."/>
            <person name="Ottonello S."/>
            <person name="Baldrian P."/>
            <person name="Spatafora J.W."/>
            <person name="Henrissat B."/>
            <person name="Nagy L.G."/>
            <person name="Aury J.M."/>
            <person name="Wincker P."/>
            <person name="Grigoriev I.V."/>
            <person name="Bonfante P."/>
            <person name="Martin F.M."/>
        </authorList>
    </citation>
    <scope>NUCLEOTIDE SEQUENCE [LARGE SCALE GENOMIC DNA]</scope>
    <source>
        <strain evidence="1 2">RN42</strain>
    </source>
</reference>
<name>A0A3N4IJV5_ASCIM</name>
<protein>
    <submittedName>
        <fullName evidence="1">Uncharacterized protein</fullName>
    </submittedName>
</protein>
<evidence type="ECO:0000313" key="1">
    <source>
        <dbReference type="EMBL" id="RPA86109.1"/>
    </source>
</evidence>
<dbReference type="EMBL" id="ML119650">
    <property type="protein sequence ID" value="RPA86109.1"/>
    <property type="molecule type" value="Genomic_DNA"/>
</dbReference>
<accession>A0A3N4IJV5</accession>
<dbReference type="AlphaFoldDB" id="A0A3N4IJV5"/>
<gene>
    <name evidence="1" type="ORF">BJ508DRAFT_146179</name>
</gene>
<evidence type="ECO:0000313" key="2">
    <source>
        <dbReference type="Proteomes" id="UP000275078"/>
    </source>
</evidence>
<dbReference type="Proteomes" id="UP000275078">
    <property type="component" value="Unassembled WGS sequence"/>
</dbReference>
<keyword evidence="2" id="KW-1185">Reference proteome</keyword>
<sequence>MRDDPLLSKSPGVFRYFLILTALTSSIISGRIPETIVHYEADLLFHQRVSEQMHTIECSKRIPLNNKKGIIQNARNNNNLFDK</sequence>
<organism evidence="1 2">
    <name type="scientific">Ascobolus immersus RN42</name>
    <dbReference type="NCBI Taxonomy" id="1160509"/>
    <lineage>
        <taxon>Eukaryota</taxon>
        <taxon>Fungi</taxon>
        <taxon>Dikarya</taxon>
        <taxon>Ascomycota</taxon>
        <taxon>Pezizomycotina</taxon>
        <taxon>Pezizomycetes</taxon>
        <taxon>Pezizales</taxon>
        <taxon>Ascobolaceae</taxon>
        <taxon>Ascobolus</taxon>
    </lineage>
</organism>
<proteinExistence type="predicted"/>